<feature type="transmembrane region" description="Helical" evidence="7">
    <location>
        <begin position="369"/>
        <end position="389"/>
    </location>
</feature>
<proteinExistence type="inferred from homology"/>
<evidence type="ECO:0000256" key="6">
    <source>
        <dbReference type="ARBA" id="ARBA00023136"/>
    </source>
</evidence>
<organism evidence="9 10">
    <name type="scientific">Fusibacter ferrireducens</name>
    <dbReference type="NCBI Taxonomy" id="2785058"/>
    <lineage>
        <taxon>Bacteria</taxon>
        <taxon>Bacillati</taxon>
        <taxon>Bacillota</taxon>
        <taxon>Clostridia</taxon>
        <taxon>Eubacteriales</taxon>
        <taxon>Eubacteriales Family XII. Incertae Sedis</taxon>
        <taxon>Fusibacter</taxon>
    </lineage>
</organism>
<dbReference type="PROSITE" id="PS50850">
    <property type="entry name" value="MFS"/>
    <property type="match status" value="1"/>
</dbReference>
<dbReference type="InterPro" id="IPR011701">
    <property type="entry name" value="MFS"/>
</dbReference>
<comment type="similarity">
    <text evidence="2">Belongs to the major facilitator superfamily.</text>
</comment>
<name>A0ABR9ZRQ6_9FIRM</name>
<dbReference type="InterPro" id="IPR036259">
    <property type="entry name" value="MFS_trans_sf"/>
</dbReference>
<evidence type="ECO:0000259" key="8">
    <source>
        <dbReference type="PROSITE" id="PS50850"/>
    </source>
</evidence>
<feature type="transmembrane region" description="Helical" evidence="7">
    <location>
        <begin position="129"/>
        <end position="150"/>
    </location>
</feature>
<evidence type="ECO:0000256" key="5">
    <source>
        <dbReference type="ARBA" id="ARBA00022989"/>
    </source>
</evidence>
<dbReference type="RefSeq" id="WP_194700851.1">
    <property type="nucleotide sequence ID" value="NZ_JADKNH010000003.1"/>
</dbReference>
<feature type="transmembrane region" description="Helical" evidence="7">
    <location>
        <begin position="282"/>
        <end position="301"/>
    </location>
</feature>
<feature type="transmembrane region" description="Helical" evidence="7">
    <location>
        <begin position="72"/>
        <end position="90"/>
    </location>
</feature>
<comment type="caution">
    <text evidence="9">The sequence shown here is derived from an EMBL/GenBank/DDBJ whole genome shotgun (WGS) entry which is preliminary data.</text>
</comment>
<feature type="domain" description="Major facilitator superfamily (MFS) profile" evidence="8">
    <location>
        <begin position="6"/>
        <end position="393"/>
    </location>
</feature>
<keyword evidence="6 7" id="KW-0472">Membrane</keyword>
<evidence type="ECO:0000256" key="7">
    <source>
        <dbReference type="SAM" id="Phobius"/>
    </source>
</evidence>
<keyword evidence="3" id="KW-0813">Transport</keyword>
<evidence type="ECO:0000313" key="10">
    <source>
        <dbReference type="Proteomes" id="UP000614200"/>
    </source>
</evidence>
<dbReference type="SUPFAM" id="SSF103473">
    <property type="entry name" value="MFS general substrate transporter"/>
    <property type="match status" value="1"/>
</dbReference>
<dbReference type="InterPro" id="IPR020846">
    <property type="entry name" value="MFS_dom"/>
</dbReference>
<keyword evidence="5 7" id="KW-1133">Transmembrane helix</keyword>
<reference evidence="9 10" key="1">
    <citation type="submission" date="2020-11" db="EMBL/GenBank/DDBJ databases">
        <title>Fusibacter basophilias sp. nov.</title>
        <authorList>
            <person name="Qiu D."/>
        </authorList>
    </citation>
    <scope>NUCLEOTIDE SEQUENCE [LARGE SCALE GENOMIC DNA]</scope>
    <source>
        <strain evidence="9 10">Q10-2</strain>
    </source>
</reference>
<sequence length="395" mass="43527">MITFILLIVIYLAFISLGLPDALLGVSWPLIRADWALNLDAVGIISIVATFGTISSSLLSGKLIRHFGEGRITFFSGLLTGIALLGYAYAPSYLWLIVLALPLGFGAGSVDTALNHYVSLHFKAHHMNWLHSFWGIGATAGPIIMSNILLRTHSWRSGYTTIAMIQLSLTTVIFLSLPLWKRQASINAQATENDISDEEDMRPQVTGFKIIRVRGVPYALLVFIFYCAAEYAMGLWGSSYLVQVRGITFEVAANWVALYYGGITLGRILSGFISFKLNNKQLILSGICMALFGSILLLLNFNNFTVMLSFALIGLGFAPIFPSMIHETPRRFGKHLSQSIIGFQMASAYIGVALLPPLLGVVIRQTQMIAFPFFVVLCIAILLYLTTTLNRIRQS</sequence>
<feature type="transmembrane region" description="Helical" evidence="7">
    <location>
        <begin position="346"/>
        <end position="363"/>
    </location>
</feature>
<protein>
    <submittedName>
        <fullName evidence="9">MFS transporter</fullName>
    </submittedName>
</protein>
<comment type="subcellular location">
    <subcellularLocation>
        <location evidence="1">Cell membrane</location>
        <topology evidence="1">Multi-pass membrane protein</topology>
    </subcellularLocation>
</comment>
<feature type="transmembrane region" description="Helical" evidence="7">
    <location>
        <begin position="257"/>
        <end position="275"/>
    </location>
</feature>
<feature type="transmembrane region" description="Helical" evidence="7">
    <location>
        <begin position="41"/>
        <end position="60"/>
    </location>
</feature>
<feature type="transmembrane region" description="Helical" evidence="7">
    <location>
        <begin position="218"/>
        <end position="237"/>
    </location>
</feature>
<dbReference type="PANTHER" id="PTHR23514:SF3">
    <property type="entry name" value="BYPASS OF STOP CODON PROTEIN 6"/>
    <property type="match status" value="1"/>
</dbReference>
<evidence type="ECO:0000256" key="2">
    <source>
        <dbReference type="ARBA" id="ARBA00008335"/>
    </source>
</evidence>
<dbReference type="Proteomes" id="UP000614200">
    <property type="component" value="Unassembled WGS sequence"/>
</dbReference>
<dbReference type="PANTHER" id="PTHR23514">
    <property type="entry name" value="BYPASS OF STOP CODON PROTEIN 6"/>
    <property type="match status" value="1"/>
</dbReference>
<gene>
    <name evidence="9" type="ORF">ISU02_05750</name>
</gene>
<dbReference type="EMBL" id="JADKNH010000003">
    <property type="protein sequence ID" value="MBF4692610.1"/>
    <property type="molecule type" value="Genomic_DNA"/>
</dbReference>
<evidence type="ECO:0000256" key="1">
    <source>
        <dbReference type="ARBA" id="ARBA00004651"/>
    </source>
</evidence>
<keyword evidence="10" id="KW-1185">Reference proteome</keyword>
<evidence type="ECO:0000256" key="4">
    <source>
        <dbReference type="ARBA" id="ARBA00022692"/>
    </source>
</evidence>
<evidence type="ECO:0000313" key="9">
    <source>
        <dbReference type="EMBL" id="MBF4692610.1"/>
    </source>
</evidence>
<accession>A0ABR9ZRQ6</accession>
<evidence type="ECO:0000256" key="3">
    <source>
        <dbReference type="ARBA" id="ARBA00022448"/>
    </source>
</evidence>
<dbReference type="InterPro" id="IPR051788">
    <property type="entry name" value="MFS_Transporter"/>
</dbReference>
<feature type="transmembrane region" description="Helical" evidence="7">
    <location>
        <begin position="162"/>
        <end position="180"/>
    </location>
</feature>
<feature type="transmembrane region" description="Helical" evidence="7">
    <location>
        <begin position="307"/>
        <end position="325"/>
    </location>
</feature>
<keyword evidence="4 7" id="KW-0812">Transmembrane</keyword>
<dbReference type="Gene3D" id="1.20.1250.20">
    <property type="entry name" value="MFS general substrate transporter like domains"/>
    <property type="match status" value="2"/>
</dbReference>
<dbReference type="Pfam" id="PF07690">
    <property type="entry name" value="MFS_1"/>
    <property type="match status" value="1"/>
</dbReference>